<dbReference type="Proteomes" id="UP000239239">
    <property type="component" value="Unassembled WGS sequence"/>
</dbReference>
<reference evidence="1 2" key="1">
    <citation type="submission" date="2018-02" db="EMBL/GenBank/DDBJ databases">
        <title>Draft genome sequences of four Legionella pneumophila clinical strains isolated in Ontario.</title>
        <authorList>
            <person name="Fortuna A."/>
            <person name="Ramnarine R."/>
            <person name="Li A."/>
            <person name="Frantz C."/>
            <person name="Mallo G."/>
        </authorList>
    </citation>
    <scope>NUCLEOTIDE SEQUENCE [LARGE SCALE GENOMIC DNA]</scope>
    <source>
        <strain evidence="1 2">LG61</strain>
    </source>
</reference>
<gene>
    <name evidence="1" type="ORF">C3928_12895</name>
</gene>
<dbReference type="AlphaFoldDB" id="A0A2S6EWD9"/>
<dbReference type="NCBIfam" id="NF045533">
    <property type="entry name" value="T4SS_MesI"/>
    <property type="match status" value="1"/>
</dbReference>
<protein>
    <submittedName>
        <fullName evidence="1">Uncharacterized protein</fullName>
    </submittedName>
</protein>
<dbReference type="InterPro" id="IPR040808">
    <property type="entry name" value="DUF5630"/>
</dbReference>
<evidence type="ECO:0000313" key="2">
    <source>
        <dbReference type="Proteomes" id="UP000239239"/>
    </source>
</evidence>
<dbReference type="Pfam" id="PF18632">
    <property type="entry name" value="DUF5630"/>
    <property type="match status" value="1"/>
</dbReference>
<evidence type="ECO:0000313" key="1">
    <source>
        <dbReference type="EMBL" id="PPK29466.1"/>
    </source>
</evidence>
<accession>A0A2S6EWD9</accession>
<dbReference type="EMBL" id="PQWY01000017">
    <property type="protein sequence ID" value="PPK29466.1"/>
    <property type="molecule type" value="Genomic_DNA"/>
</dbReference>
<organism evidence="1 2">
    <name type="scientific">Legionella pneumophila</name>
    <dbReference type="NCBI Taxonomy" id="446"/>
    <lineage>
        <taxon>Bacteria</taxon>
        <taxon>Pseudomonadati</taxon>
        <taxon>Pseudomonadota</taxon>
        <taxon>Gammaproteobacteria</taxon>
        <taxon>Legionellales</taxon>
        <taxon>Legionellaceae</taxon>
        <taxon>Legionella</taxon>
    </lineage>
</organism>
<sequence>MPKGKPMPNTLKELEKLICDEGITDNVIATLSRLKPFDLAMLKATSDVKVKTLLDSDPLKPFWVNKFNKLRLEKDHTFQFRNPDARSRADFYCGYVLYLAALKEKQKEDTRNYYDYLKLSFSTFNCFYAAQEILTFLISSCKNDSKRENIDLLYNCVTSQSTPIQEHKTPGCLLLANAYFYLAGFYQRLNLKAESIECYRECWEQLHLAQLLETDSEREIYNAYFNKGLATSNAFGLHSISEIKARCLDLASEALPYPVRNAKEASAVKTFENRFKDSMMIADKGDEDNIIRPTIL</sequence>
<name>A0A2S6EWD9_LEGPN</name>
<dbReference type="RefSeq" id="WP_080272257.1">
    <property type="nucleotide sequence ID" value="NZ_CP017601.1"/>
</dbReference>
<comment type="caution">
    <text evidence="1">The sequence shown here is derived from an EMBL/GenBank/DDBJ whole genome shotgun (WGS) entry which is preliminary data.</text>
</comment>
<dbReference type="OrthoDB" id="5649157at2"/>
<proteinExistence type="predicted"/>